<protein>
    <submittedName>
        <fullName evidence="1">Unnamed protein product</fullName>
    </submittedName>
</protein>
<organism evidence="1 2">
    <name type="scientific">Ambrosiozyma monospora</name>
    <name type="common">Yeast</name>
    <name type="synonym">Endomycopsis monosporus</name>
    <dbReference type="NCBI Taxonomy" id="43982"/>
    <lineage>
        <taxon>Eukaryota</taxon>
        <taxon>Fungi</taxon>
        <taxon>Dikarya</taxon>
        <taxon>Ascomycota</taxon>
        <taxon>Saccharomycotina</taxon>
        <taxon>Pichiomycetes</taxon>
        <taxon>Pichiales</taxon>
        <taxon>Pichiaceae</taxon>
        <taxon>Ambrosiozyma</taxon>
    </lineage>
</organism>
<proteinExistence type="predicted"/>
<evidence type="ECO:0000313" key="2">
    <source>
        <dbReference type="Proteomes" id="UP001165063"/>
    </source>
</evidence>
<comment type="caution">
    <text evidence="1">The sequence shown here is derived from an EMBL/GenBank/DDBJ whole genome shotgun (WGS) entry which is preliminary data.</text>
</comment>
<keyword evidence="2" id="KW-1185">Reference proteome</keyword>
<sequence length="351" mass="40085">MNRIRTLNSPIVFIHRPSQLTTLSNYLKTDLHTFFFSNGKLKIPLRLYLLSQICQVRCMNDVNEIFGNDPRLTIDYDLSLTHGSEDYVAKFTRKHHCEIKGTINCMSPSDIEGLNEFKGLKDVAIWLDFREPSRSSNVAALTSDTLLSLHLLQRSVSSVLLGQLPHLKTLLLTRYPLTTVFINSIPRTVDHLTLRCVRLDDGLDSIELPVQLKVLDVEFGTPFEIFNLQVLVNLQSVKFKVSDDLYWVFNSAASEQFKSLLPKLPSCVQFLDLTSNSSSGDFFEYEENGFSFSKFGQLESMKLLSRELSYDFMLPSFPFCLEELDISLLFESMYIPVESTLEIEGHNPLGR</sequence>
<reference evidence="1" key="1">
    <citation type="submission" date="2023-04" db="EMBL/GenBank/DDBJ databases">
        <title>Ambrosiozyma monospora NBRC 1965.</title>
        <authorList>
            <person name="Ichikawa N."/>
            <person name="Sato H."/>
            <person name="Tonouchi N."/>
        </authorList>
    </citation>
    <scope>NUCLEOTIDE SEQUENCE</scope>
    <source>
        <strain evidence="1">NBRC 1965</strain>
    </source>
</reference>
<dbReference type="Proteomes" id="UP001165063">
    <property type="component" value="Unassembled WGS sequence"/>
</dbReference>
<name>A0A9W6SZU3_AMBMO</name>
<dbReference type="EMBL" id="BSXU01009111">
    <property type="protein sequence ID" value="GME68149.1"/>
    <property type="molecule type" value="Genomic_DNA"/>
</dbReference>
<dbReference type="AlphaFoldDB" id="A0A9W6SZU3"/>
<gene>
    <name evidence="1" type="ORF">Amon01_000897700</name>
</gene>
<accession>A0A9W6SZU3</accession>
<evidence type="ECO:0000313" key="1">
    <source>
        <dbReference type="EMBL" id="GME68149.1"/>
    </source>
</evidence>